<dbReference type="GeneID" id="116198963"/>
<comment type="similarity">
    <text evidence="1 3">Belongs to the peptidase S8 family.</text>
</comment>
<evidence type="ECO:0000313" key="6">
    <source>
        <dbReference type="Proteomes" id="UP000515151"/>
    </source>
</evidence>
<dbReference type="Gene3D" id="3.40.50.200">
    <property type="entry name" value="Peptidase S8/S53 domain"/>
    <property type="match status" value="1"/>
</dbReference>
<evidence type="ECO:0000256" key="3">
    <source>
        <dbReference type="PROSITE-ProRule" id="PRU01240"/>
    </source>
</evidence>
<organism evidence="6 7">
    <name type="scientific">Punica granatum</name>
    <name type="common">Pomegranate</name>
    <dbReference type="NCBI Taxonomy" id="22663"/>
    <lineage>
        <taxon>Eukaryota</taxon>
        <taxon>Viridiplantae</taxon>
        <taxon>Streptophyta</taxon>
        <taxon>Embryophyta</taxon>
        <taxon>Tracheophyta</taxon>
        <taxon>Spermatophyta</taxon>
        <taxon>Magnoliopsida</taxon>
        <taxon>eudicotyledons</taxon>
        <taxon>Gunneridae</taxon>
        <taxon>Pentapetalae</taxon>
        <taxon>rosids</taxon>
        <taxon>malvids</taxon>
        <taxon>Myrtales</taxon>
        <taxon>Lythraceae</taxon>
        <taxon>Punica</taxon>
    </lineage>
</organism>
<dbReference type="InterPro" id="IPR036852">
    <property type="entry name" value="Peptidase_S8/S53_dom_sf"/>
</dbReference>
<dbReference type="InterPro" id="IPR041469">
    <property type="entry name" value="Subtilisin-like_FN3"/>
</dbReference>
<comment type="caution">
    <text evidence="3">Lacks conserved residue(s) required for the propagation of feature annotation.</text>
</comment>
<dbReference type="PANTHER" id="PTHR10795">
    <property type="entry name" value="PROPROTEIN CONVERTASE SUBTILISIN/KEXIN"/>
    <property type="match status" value="1"/>
</dbReference>
<keyword evidence="2" id="KW-0732">Signal</keyword>
<evidence type="ECO:0000256" key="2">
    <source>
        <dbReference type="ARBA" id="ARBA00022729"/>
    </source>
</evidence>
<proteinExistence type="inferred from homology"/>
<dbReference type="Gene3D" id="2.60.40.2310">
    <property type="match status" value="1"/>
</dbReference>
<evidence type="ECO:0000259" key="5">
    <source>
        <dbReference type="Pfam" id="PF17766"/>
    </source>
</evidence>
<gene>
    <name evidence="7" type="primary">LOC116198963</name>
</gene>
<dbReference type="OrthoDB" id="4803627at2759"/>
<dbReference type="GO" id="GO:0006508">
    <property type="term" value="P:proteolysis"/>
    <property type="evidence" value="ECO:0007669"/>
    <property type="project" value="InterPro"/>
</dbReference>
<dbReference type="Proteomes" id="UP000515151">
    <property type="component" value="Chromosome 3"/>
</dbReference>
<dbReference type="InterPro" id="IPR000209">
    <property type="entry name" value="Peptidase_S8/S53_dom"/>
</dbReference>
<dbReference type="AlphaFoldDB" id="A0A6P8CSD7"/>
<reference evidence="6" key="1">
    <citation type="journal article" date="2020" name="Plant Biotechnol. J.">
        <title>The pomegranate (Punica granatum L.) draft genome dissects genetic divergence between soft- and hard-seeded cultivars.</title>
        <authorList>
            <person name="Luo X."/>
            <person name="Li H."/>
            <person name="Wu Z."/>
            <person name="Yao W."/>
            <person name="Zhao P."/>
            <person name="Cao D."/>
            <person name="Yu H."/>
            <person name="Li K."/>
            <person name="Poudel K."/>
            <person name="Zhao D."/>
            <person name="Zhang F."/>
            <person name="Xia X."/>
            <person name="Chen L."/>
            <person name="Wang Q."/>
            <person name="Jing D."/>
            <person name="Cao S."/>
        </authorList>
    </citation>
    <scope>NUCLEOTIDE SEQUENCE [LARGE SCALE GENOMIC DNA]</scope>
    <source>
        <strain evidence="6">cv. Tunisia</strain>
    </source>
</reference>
<evidence type="ECO:0000256" key="1">
    <source>
        <dbReference type="ARBA" id="ARBA00011073"/>
    </source>
</evidence>
<dbReference type="GO" id="GO:0004252">
    <property type="term" value="F:serine-type endopeptidase activity"/>
    <property type="evidence" value="ECO:0007669"/>
    <property type="project" value="InterPro"/>
</dbReference>
<dbReference type="Pfam" id="PF17766">
    <property type="entry name" value="fn3_6"/>
    <property type="match status" value="1"/>
</dbReference>
<name>A0A6P8CSD7_PUNGR</name>
<evidence type="ECO:0000313" key="7">
    <source>
        <dbReference type="RefSeq" id="XP_031385104.1"/>
    </source>
</evidence>
<reference evidence="7" key="2">
    <citation type="submission" date="2025-08" db="UniProtKB">
        <authorList>
            <consortium name="RefSeq"/>
        </authorList>
    </citation>
    <scope>IDENTIFICATION</scope>
    <source>
        <tissue evidence="7">Leaf</tissue>
    </source>
</reference>
<dbReference type="RefSeq" id="XP_031385104.1">
    <property type="nucleotide sequence ID" value="XM_031529244.1"/>
</dbReference>
<dbReference type="SUPFAM" id="SSF52743">
    <property type="entry name" value="Subtilisin-like"/>
    <property type="match status" value="1"/>
</dbReference>
<feature type="domain" description="Peptidase S8/S53" evidence="4">
    <location>
        <begin position="1"/>
        <end position="39"/>
    </location>
</feature>
<sequence>MAAPHVAGVAAYIKSFHPDWSPSAIKSAIMTTATEMHFLSDPEGIGSGHINPVGAVDPGLVYEIEKQDYLSFLCNLQYNLGRISSNRTASCPEGSKEMSPSKLNYPAVIFIVPIRKSFQIALNRTVTNVGPPNSIYKVLVPQISSELDVSIDVFLQALRFKSIGEKQTFTVVASGRLVDVICTSILWADGQRKVKTPITMYAAPQ</sequence>
<dbReference type="PROSITE" id="PS51892">
    <property type="entry name" value="SUBTILASE"/>
    <property type="match status" value="1"/>
</dbReference>
<protein>
    <submittedName>
        <fullName evidence="7">Subtilisin-like protease SBT4.3</fullName>
    </submittedName>
</protein>
<dbReference type="InterPro" id="IPR045051">
    <property type="entry name" value="SBT"/>
</dbReference>
<evidence type="ECO:0000259" key="4">
    <source>
        <dbReference type="Pfam" id="PF00082"/>
    </source>
</evidence>
<keyword evidence="6" id="KW-1185">Reference proteome</keyword>
<accession>A0A6P8CSD7</accession>
<dbReference type="Pfam" id="PF00082">
    <property type="entry name" value="Peptidase_S8"/>
    <property type="match status" value="1"/>
</dbReference>
<feature type="domain" description="Subtilisin-like protease fibronectin type-III" evidence="5">
    <location>
        <begin position="102"/>
        <end position="199"/>
    </location>
</feature>